<feature type="compositionally biased region" description="Basic and acidic residues" evidence="1">
    <location>
        <begin position="44"/>
        <end position="68"/>
    </location>
</feature>
<reference evidence="3" key="1">
    <citation type="journal article" date="2019" name="Int. J. Syst. Evol. Microbiol.">
        <title>The Global Catalogue of Microorganisms (GCM) 10K type strain sequencing project: providing services to taxonomists for standard genome sequencing and annotation.</title>
        <authorList>
            <consortium name="The Broad Institute Genomics Platform"/>
            <consortium name="The Broad Institute Genome Sequencing Center for Infectious Disease"/>
            <person name="Wu L."/>
            <person name="Ma J."/>
        </authorList>
    </citation>
    <scope>NUCLEOTIDE SEQUENCE [LARGE SCALE GENOMIC DNA]</scope>
    <source>
        <strain evidence="3">CCM 7480</strain>
    </source>
</reference>
<dbReference type="EMBL" id="JBHRVV010000001">
    <property type="protein sequence ID" value="MFC3457170.1"/>
    <property type="molecule type" value="Genomic_DNA"/>
</dbReference>
<gene>
    <name evidence="2" type="ORF">ACFOPH_02745</name>
</gene>
<accession>A0ABV7PEU9</accession>
<feature type="compositionally biased region" description="Low complexity" evidence="1">
    <location>
        <begin position="16"/>
        <end position="43"/>
    </location>
</feature>
<sequence length="80" mass="8907">MANQNQPGQHAHPDMQQAGQPQQQDQQQQQQQQERDAAQAQGEARGEENFDGLKDKKPEDLTPEELRLMADTMPGEGPGD</sequence>
<evidence type="ECO:0000313" key="2">
    <source>
        <dbReference type="EMBL" id="MFC3457170.1"/>
    </source>
</evidence>
<evidence type="ECO:0000256" key="1">
    <source>
        <dbReference type="SAM" id="MobiDB-lite"/>
    </source>
</evidence>
<keyword evidence="3" id="KW-1185">Reference proteome</keyword>
<protein>
    <submittedName>
        <fullName evidence="2">Uncharacterized protein</fullName>
    </submittedName>
</protein>
<dbReference type="Proteomes" id="UP001595665">
    <property type="component" value="Unassembled WGS sequence"/>
</dbReference>
<comment type="caution">
    <text evidence="2">The sequence shown here is derived from an EMBL/GenBank/DDBJ whole genome shotgun (WGS) entry which is preliminary data.</text>
</comment>
<feature type="region of interest" description="Disordered" evidence="1">
    <location>
        <begin position="1"/>
        <end position="80"/>
    </location>
</feature>
<organism evidence="2 3">
    <name type="scientific">Massilia haematophila</name>
    <dbReference type="NCBI Taxonomy" id="457923"/>
    <lineage>
        <taxon>Bacteria</taxon>
        <taxon>Pseudomonadati</taxon>
        <taxon>Pseudomonadota</taxon>
        <taxon>Betaproteobacteria</taxon>
        <taxon>Burkholderiales</taxon>
        <taxon>Oxalobacteraceae</taxon>
        <taxon>Telluria group</taxon>
        <taxon>Massilia</taxon>
    </lineage>
</organism>
<name>A0ABV7PEU9_9BURK</name>
<dbReference type="RefSeq" id="WP_312553408.1">
    <property type="nucleotide sequence ID" value="NZ_JBHRVV010000001.1"/>
</dbReference>
<proteinExistence type="predicted"/>
<evidence type="ECO:0000313" key="3">
    <source>
        <dbReference type="Proteomes" id="UP001595665"/>
    </source>
</evidence>